<dbReference type="RefSeq" id="WP_369183686.1">
    <property type="nucleotide sequence ID" value="NZ_CP163445.1"/>
</dbReference>
<proteinExistence type="predicted"/>
<organism evidence="1">
    <name type="scientific">Streptomyces sp. Y1</name>
    <dbReference type="NCBI Taxonomy" id="3238634"/>
    <lineage>
        <taxon>Bacteria</taxon>
        <taxon>Bacillati</taxon>
        <taxon>Actinomycetota</taxon>
        <taxon>Actinomycetes</taxon>
        <taxon>Kitasatosporales</taxon>
        <taxon>Streptomycetaceae</taxon>
        <taxon>Streptomyces</taxon>
    </lineage>
</organism>
<dbReference type="EMBL" id="CP163445">
    <property type="protein sequence ID" value="XDQ80143.1"/>
    <property type="molecule type" value="Genomic_DNA"/>
</dbReference>
<gene>
    <name evidence="1" type="ORF">AB2U05_17605</name>
</gene>
<dbReference type="InterPro" id="IPR011990">
    <property type="entry name" value="TPR-like_helical_dom_sf"/>
</dbReference>
<evidence type="ECO:0000313" key="1">
    <source>
        <dbReference type="EMBL" id="XDQ80143.1"/>
    </source>
</evidence>
<evidence type="ECO:0008006" key="2">
    <source>
        <dbReference type="Google" id="ProtNLM"/>
    </source>
</evidence>
<sequence>MAARREKVSRWESGRIVPEPTAQLAMAHIHQVPEGAVRHLGWPCWLRLATGDADLLTQPWTAEGAVAVLNGISPSTGSAASGLVVTGPVLSAQIQDAPAALADGHRTSGQAAVPPVPQTLGWIGTRLGALEALEAGTPVLPAALQTAARAEYELVGGLLATHGQDRALGARLLLLAARAAALRAWLCGAQGNESQAERYTLAAIRAAGAAGAPRHAAAYLSLLAVRHLRSGDPDDALSLIAAARSVLPRPTPRLAAAFATHESRALADLGQARGSLRALDRAATALRGAPPWHAAADPSCAAVDEAYLAVSRGNIWLRLGRPDRAMSSYETVPGVGPATPHTLSPHLGERLQGVVEAQLALGEAEAAAATVRRAAVLTGRLPACLAEWFQGRLAPHSHHPTVADLLDSLSGPGRSRPEQDLG</sequence>
<accession>A0AB39TLM2</accession>
<reference evidence="1" key="1">
    <citation type="submission" date="2024-07" db="EMBL/GenBank/DDBJ databases">
        <authorList>
            <person name="Yu S.T."/>
        </authorList>
    </citation>
    <scope>NUCLEOTIDE SEQUENCE</scope>
    <source>
        <strain evidence="1">Y1</strain>
    </source>
</reference>
<dbReference type="SUPFAM" id="SSF48452">
    <property type="entry name" value="TPR-like"/>
    <property type="match status" value="1"/>
</dbReference>
<protein>
    <recommendedName>
        <fullName evidence="2">Transcriptional regulator</fullName>
    </recommendedName>
</protein>
<dbReference type="Gene3D" id="1.25.40.10">
    <property type="entry name" value="Tetratricopeptide repeat domain"/>
    <property type="match status" value="1"/>
</dbReference>
<name>A0AB39TLM2_9ACTN</name>
<dbReference type="AlphaFoldDB" id="A0AB39TLM2"/>